<feature type="compositionally biased region" description="Basic residues" evidence="1">
    <location>
        <begin position="1"/>
        <end position="11"/>
    </location>
</feature>
<evidence type="ECO:0000313" key="2">
    <source>
        <dbReference type="EMBL" id="GBN88803.1"/>
    </source>
</evidence>
<keyword evidence="3" id="KW-1185">Reference proteome</keyword>
<evidence type="ECO:0000256" key="1">
    <source>
        <dbReference type="SAM" id="MobiDB-lite"/>
    </source>
</evidence>
<feature type="region of interest" description="Disordered" evidence="1">
    <location>
        <begin position="1"/>
        <end position="30"/>
    </location>
</feature>
<evidence type="ECO:0000313" key="3">
    <source>
        <dbReference type="Proteomes" id="UP000499080"/>
    </source>
</evidence>
<proteinExistence type="predicted"/>
<name>A0A4Y2SM33_ARAVE</name>
<protein>
    <submittedName>
        <fullName evidence="2">Uncharacterized protein</fullName>
    </submittedName>
</protein>
<feature type="region of interest" description="Disordered" evidence="1">
    <location>
        <begin position="63"/>
        <end position="85"/>
    </location>
</feature>
<sequence>MKLALARRHNGKMTALGPEGSKFQSRFQQTPPYMGPVARLTITSYHTPSRWCSTKFGEKRRVSAEASSSSSDCSSKLQGASLNSPRVALKRDVRKTKLNSKQRGIRFKKDIEM</sequence>
<dbReference type="AlphaFoldDB" id="A0A4Y2SM33"/>
<feature type="compositionally biased region" description="Low complexity" evidence="1">
    <location>
        <begin position="64"/>
        <end position="75"/>
    </location>
</feature>
<dbReference type="Proteomes" id="UP000499080">
    <property type="component" value="Unassembled WGS sequence"/>
</dbReference>
<gene>
    <name evidence="2" type="ORF">AVEN_175216_1</name>
</gene>
<organism evidence="2 3">
    <name type="scientific">Araneus ventricosus</name>
    <name type="common">Orbweaver spider</name>
    <name type="synonym">Epeira ventricosa</name>
    <dbReference type="NCBI Taxonomy" id="182803"/>
    <lineage>
        <taxon>Eukaryota</taxon>
        <taxon>Metazoa</taxon>
        <taxon>Ecdysozoa</taxon>
        <taxon>Arthropoda</taxon>
        <taxon>Chelicerata</taxon>
        <taxon>Arachnida</taxon>
        <taxon>Araneae</taxon>
        <taxon>Araneomorphae</taxon>
        <taxon>Entelegynae</taxon>
        <taxon>Araneoidea</taxon>
        <taxon>Araneidae</taxon>
        <taxon>Araneus</taxon>
    </lineage>
</organism>
<reference evidence="2 3" key="1">
    <citation type="journal article" date="2019" name="Sci. Rep.">
        <title>Orb-weaving spider Araneus ventricosus genome elucidates the spidroin gene catalogue.</title>
        <authorList>
            <person name="Kono N."/>
            <person name="Nakamura H."/>
            <person name="Ohtoshi R."/>
            <person name="Moran D.A.P."/>
            <person name="Shinohara A."/>
            <person name="Yoshida Y."/>
            <person name="Fujiwara M."/>
            <person name="Mori M."/>
            <person name="Tomita M."/>
            <person name="Arakawa K."/>
        </authorList>
    </citation>
    <scope>NUCLEOTIDE SEQUENCE [LARGE SCALE GENOMIC DNA]</scope>
</reference>
<comment type="caution">
    <text evidence="2">The sequence shown here is derived from an EMBL/GenBank/DDBJ whole genome shotgun (WGS) entry which is preliminary data.</text>
</comment>
<accession>A0A4Y2SM33</accession>
<dbReference type="EMBL" id="BGPR01022472">
    <property type="protein sequence ID" value="GBN88803.1"/>
    <property type="molecule type" value="Genomic_DNA"/>
</dbReference>